<comment type="caution">
    <text evidence="2">The sequence shown here is derived from an EMBL/GenBank/DDBJ whole genome shotgun (WGS) entry which is preliminary data.</text>
</comment>
<proteinExistence type="predicted"/>
<keyword evidence="3" id="KW-1185">Reference proteome</keyword>
<organism evidence="2 3">
    <name type="scientific">Endocarpon pusillum</name>
    <dbReference type="NCBI Taxonomy" id="364733"/>
    <lineage>
        <taxon>Eukaryota</taxon>
        <taxon>Fungi</taxon>
        <taxon>Dikarya</taxon>
        <taxon>Ascomycota</taxon>
        <taxon>Pezizomycotina</taxon>
        <taxon>Eurotiomycetes</taxon>
        <taxon>Chaetothyriomycetidae</taxon>
        <taxon>Verrucariales</taxon>
        <taxon>Verrucariaceae</taxon>
        <taxon>Endocarpon</taxon>
    </lineage>
</organism>
<keyword evidence="1" id="KW-0732">Signal</keyword>
<dbReference type="AlphaFoldDB" id="A0A8H7E499"/>
<evidence type="ECO:0000313" key="3">
    <source>
        <dbReference type="Proteomes" id="UP000606974"/>
    </source>
</evidence>
<dbReference type="OrthoDB" id="3644474at2759"/>
<evidence type="ECO:0008006" key="4">
    <source>
        <dbReference type="Google" id="ProtNLM"/>
    </source>
</evidence>
<feature type="chain" id="PRO_5034996310" description="Apple domain-containing protein" evidence="1">
    <location>
        <begin position="18"/>
        <end position="360"/>
    </location>
</feature>
<accession>A0A8H7E499</accession>
<name>A0A8H7E499_9EURO</name>
<protein>
    <recommendedName>
        <fullName evidence="4">Apple domain-containing protein</fullName>
    </recommendedName>
</protein>
<gene>
    <name evidence="2" type="ORF">GJ744_007278</name>
</gene>
<sequence length="360" mass="37098">MLSLFFLLLATAVFTSAAETPSSSFIFTAISVETSIRCRTHSTRATAAPTPIPTNSFTKTFTREETTTITTPSTVLVTGTATTATPTSISYVYTTVFSSLDTQTSVTFVYDTTTVGTLTTRETICTNGASPSITSTVYTGTYVPPGGPTRTPKRFPDYVNCTTDRTTHLTAFPTVTSGVVTFTYNPAGSPAPAVTITLTRSIFTFNTPTTVTVTSAEPSYVADQTTIVVSTSCPATVTTTYAAKCSGPNLINQVNGHGIAIITYAPGSAAAFGGNGRDASACCQLCQENVGCAAFDDFPAAGNCALHFTNSTSKGEGQCGLAFSYGDAIGQSSNAPFEIGQGSIVGTGCGSIEPVADGGD</sequence>
<evidence type="ECO:0000256" key="1">
    <source>
        <dbReference type="SAM" id="SignalP"/>
    </source>
</evidence>
<dbReference type="Proteomes" id="UP000606974">
    <property type="component" value="Unassembled WGS sequence"/>
</dbReference>
<feature type="signal peptide" evidence="1">
    <location>
        <begin position="1"/>
        <end position="17"/>
    </location>
</feature>
<reference evidence="2" key="1">
    <citation type="submission" date="2020-02" db="EMBL/GenBank/DDBJ databases">
        <authorList>
            <person name="Palmer J.M."/>
        </authorList>
    </citation>
    <scope>NUCLEOTIDE SEQUENCE</scope>
    <source>
        <strain evidence="2">EPUS1.4</strain>
        <tissue evidence="2">Thallus</tissue>
    </source>
</reference>
<evidence type="ECO:0000313" key="2">
    <source>
        <dbReference type="EMBL" id="KAF7509964.1"/>
    </source>
</evidence>
<dbReference type="EMBL" id="JAACFV010000035">
    <property type="protein sequence ID" value="KAF7509964.1"/>
    <property type="molecule type" value="Genomic_DNA"/>
</dbReference>